<sequence length="232" mass="27044">MHLFMYFDIQRFILSLCVLQIVKGYDVPNFQFTLESRQNESGQWFSNMQLQHSDSHPWDVDLEHKTVVWKGVRSILINAKIVAPLPGQSCYKPDFRKQEGYVLLPDYGYYKLYTDKKTWADAAQTCQQEGAHLLILNSDEEAHKVSQLLDIPSLIGNDCWIGIHDMFKAGHYVTLFNEPLSSLGFTKWDNGEPGNRYRQNCLDFTYVSNRRYGLGLYNCHYTDEFICEKELC</sequence>
<dbReference type="CDD" id="cd00037">
    <property type="entry name" value="CLECT"/>
    <property type="match status" value="1"/>
</dbReference>
<dbReference type="InterPro" id="IPR016186">
    <property type="entry name" value="C-type_lectin-like/link_sf"/>
</dbReference>
<feature type="signal peptide" evidence="1">
    <location>
        <begin position="1"/>
        <end position="24"/>
    </location>
</feature>
<dbReference type="InterPro" id="IPR016187">
    <property type="entry name" value="CTDL_fold"/>
</dbReference>
<keyword evidence="4" id="KW-1185">Reference proteome</keyword>
<feature type="domain" description="C-type lectin" evidence="2">
    <location>
        <begin position="110"/>
        <end position="228"/>
    </location>
</feature>
<dbReference type="Proteomes" id="UP001233999">
    <property type="component" value="Unassembled WGS sequence"/>
</dbReference>
<organism evidence="3 4">
    <name type="scientific">Diploptera punctata</name>
    <name type="common">Pacific beetle cockroach</name>
    <dbReference type="NCBI Taxonomy" id="6984"/>
    <lineage>
        <taxon>Eukaryota</taxon>
        <taxon>Metazoa</taxon>
        <taxon>Ecdysozoa</taxon>
        <taxon>Arthropoda</taxon>
        <taxon>Hexapoda</taxon>
        <taxon>Insecta</taxon>
        <taxon>Pterygota</taxon>
        <taxon>Neoptera</taxon>
        <taxon>Polyneoptera</taxon>
        <taxon>Dictyoptera</taxon>
        <taxon>Blattodea</taxon>
        <taxon>Blaberoidea</taxon>
        <taxon>Blaberidae</taxon>
        <taxon>Diplopterinae</taxon>
        <taxon>Diploptera</taxon>
    </lineage>
</organism>
<feature type="chain" id="PRO_5042162460" description="C-type lectin domain-containing protein" evidence="1">
    <location>
        <begin position="25"/>
        <end position="232"/>
    </location>
</feature>
<comment type="caution">
    <text evidence="3">The sequence shown here is derived from an EMBL/GenBank/DDBJ whole genome shotgun (WGS) entry which is preliminary data.</text>
</comment>
<dbReference type="Pfam" id="PF00059">
    <property type="entry name" value="Lectin_C"/>
    <property type="match status" value="1"/>
</dbReference>
<evidence type="ECO:0000313" key="3">
    <source>
        <dbReference type="EMBL" id="KAJ9581871.1"/>
    </source>
</evidence>
<dbReference type="InterPro" id="IPR001304">
    <property type="entry name" value="C-type_lectin-like"/>
</dbReference>
<dbReference type="EMBL" id="JASPKZ010007839">
    <property type="protein sequence ID" value="KAJ9581871.1"/>
    <property type="molecule type" value="Genomic_DNA"/>
</dbReference>
<protein>
    <recommendedName>
        <fullName evidence="2">C-type lectin domain-containing protein</fullName>
    </recommendedName>
</protein>
<dbReference type="PROSITE" id="PS50041">
    <property type="entry name" value="C_TYPE_LECTIN_2"/>
    <property type="match status" value="1"/>
</dbReference>
<reference evidence="3" key="2">
    <citation type="submission" date="2023-05" db="EMBL/GenBank/DDBJ databases">
        <authorList>
            <person name="Fouks B."/>
        </authorList>
    </citation>
    <scope>NUCLEOTIDE SEQUENCE</scope>
    <source>
        <strain evidence="3">Stay&amp;Tobe</strain>
        <tissue evidence="3">Testes</tissue>
    </source>
</reference>
<dbReference type="PANTHER" id="PTHR22803">
    <property type="entry name" value="MANNOSE, PHOSPHOLIPASE, LECTIN RECEPTOR RELATED"/>
    <property type="match status" value="1"/>
</dbReference>
<proteinExistence type="predicted"/>
<dbReference type="InterPro" id="IPR050111">
    <property type="entry name" value="C-type_lectin/snaclec_domain"/>
</dbReference>
<reference evidence="3" key="1">
    <citation type="journal article" date="2023" name="IScience">
        <title>Live-bearing cockroach genome reveals convergent evolutionary mechanisms linked to viviparity in insects and beyond.</title>
        <authorList>
            <person name="Fouks B."/>
            <person name="Harrison M.C."/>
            <person name="Mikhailova A.A."/>
            <person name="Marchal E."/>
            <person name="English S."/>
            <person name="Carruthers M."/>
            <person name="Jennings E.C."/>
            <person name="Chiamaka E.L."/>
            <person name="Frigard R.A."/>
            <person name="Pippel M."/>
            <person name="Attardo G.M."/>
            <person name="Benoit J.B."/>
            <person name="Bornberg-Bauer E."/>
            <person name="Tobe S.S."/>
        </authorList>
    </citation>
    <scope>NUCLEOTIDE SEQUENCE</scope>
    <source>
        <strain evidence="3">Stay&amp;Tobe</strain>
    </source>
</reference>
<evidence type="ECO:0000313" key="4">
    <source>
        <dbReference type="Proteomes" id="UP001233999"/>
    </source>
</evidence>
<name>A0AAD7ZK45_DIPPU</name>
<evidence type="ECO:0000256" key="1">
    <source>
        <dbReference type="SAM" id="SignalP"/>
    </source>
</evidence>
<evidence type="ECO:0000259" key="2">
    <source>
        <dbReference type="PROSITE" id="PS50041"/>
    </source>
</evidence>
<dbReference type="Gene3D" id="3.10.100.10">
    <property type="entry name" value="Mannose-Binding Protein A, subunit A"/>
    <property type="match status" value="1"/>
</dbReference>
<dbReference type="SUPFAM" id="SSF56436">
    <property type="entry name" value="C-type lectin-like"/>
    <property type="match status" value="1"/>
</dbReference>
<keyword evidence="1" id="KW-0732">Signal</keyword>
<dbReference type="SMART" id="SM00034">
    <property type="entry name" value="CLECT"/>
    <property type="match status" value="1"/>
</dbReference>
<accession>A0AAD7ZK45</accession>
<dbReference type="AlphaFoldDB" id="A0AAD7ZK45"/>
<gene>
    <name evidence="3" type="ORF">L9F63_003802</name>
</gene>